<dbReference type="AlphaFoldDB" id="A0A482X891"/>
<dbReference type="Proteomes" id="UP000291343">
    <property type="component" value="Unassembled WGS sequence"/>
</dbReference>
<feature type="region of interest" description="Disordered" evidence="1">
    <location>
        <begin position="40"/>
        <end position="61"/>
    </location>
</feature>
<dbReference type="InParanoid" id="A0A482X891"/>
<sequence length="460" mass="52865">MDFVNEPLTEVVFVSWVERVLRLLLAPATTQSHEKMRWFGMQGGNKESNNRTNPRGAGESPGTWLLRSKELVLACFSVLRPAEPSHLIPSPPLIGHSYLQRLNDKFSVALNNSVASQEFAIQVGRLNRERTLHTIITEMINCKTLIIFTSIVFLTAESRPFGDLLRTLINGHLFHPHTRIVDHHHYYTDDIHRRNDHVQGPHYYYEGYPYPPHGELLHRVHSDHQPGFVICCRVNPLKPHYKKPPTSPSVHHSAGHLEHHGHAGGVNHNHHVAAGLHTSVIYHGHGSGPESFPHVHHVVNCDHHQKEHDDKHHEEHNDKHHESHDDEHHVDHSDEHHDKHHEDHSGEHNNKHHESHSGVHHEGHDDKHHHESGEHHDNKNYENQDKHHGEHDSDEHNKDHSEEHHNDEHHDSNTSANDESKINEKPSYEVFENVSDVPKESSSNTNVNEISKKSEDNIVL</sequence>
<feature type="compositionally biased region" description="Polar residues" evidence="1">
    <location>
        <begin position="440"/>
        <end position="449"/>
    </location>
</feature>
<feature type="region of interest" description="Disordered" evidence="1">
    <location>
        <begin position="303"/>
        <end position="460"/>
    </location>
</feature>
<accession>A0A482X891</accession>
<organism evidence="2 3">
    <name type="scientific">Laodelphax striatellus</name>
    <name type="common">Small brown planthopper</name>
    <name type="synonym">Delphax striatella</name>
    <dbReference type="NCBI Taxonomy" id="195883"/>
    <lineage>
        <taxon>Eukaryota</taxon>
        <taxon>Metazoa</taxon>
        <taxon>Ecdysozoa</taxon>
        <taxon>Arthropoda</taxon>
        <taxon>Hexapoda</taxon>
        <taxon>Insecta</taxon>
        <taxon>Pterygota</taxon>
        <taxon>Neoptera</taxon>
        <taxon>Paraneoptera</taxon>
        <taxon>Hemiptera</taxon>
        <taxon>Auchenorrhyncha</taxon>
        <taxon>Fulgoroidea</taxon>
        <taxon>Delphacidae</taxon>
        <taxon>Criomorphinae</taxon>
        <taxon>Laodelphax</taxon>
    </lineage>
</organism>
<feature type="compositionally biased region" description="Basic and acidic residues" evidence="1">
    <location>
        <begin position="450"/>
        <end position="460"/>
    </location>
</feature>
<reference evidence="2 3" key="1">
    <citation type="journal article" date="2017" name="Gigascience">
        <title>Genome sequence of the small brown planthopper, Laodelphax striatellus.</title>
        <authorList>
            <person name="Zhu J."/>
            <person name="Jiang F."/>
            <person name="Wang X."/>
            <person name="Yang P."/>
            <person name="Bao Y."/>
            <person name="Zhao W."/>
            <person name="Wang W."/>
            <person name="Lu H."/>
            <person name="Wang Q."/>
            <person name="Cui N."/>
            <person name="Li J."/>
            <person name="Chen X."/>
            <person name="Luo L."/>
            <person name="Yu J."/>
            <person name="Kang L."/>
            <person name="Cui F."/>
        </authorList>
    </citation>
    <scope>NUCLEOTIDE SEQUENCE [LARGE SCALE GENOMIC DNA]</scope>
    <source>
        <strain evidence="2">Lst14</strain>
    </source>
</reference>
<gene>
    <name evidence="2" type="ORF">LSTR_LSTR000255</name>
</gene>
<protein>
    <submittedName>
        <fullName evidence="2">Uncharacterized protein</fullName>
    </submittedName>
</protein>
<dbReference type="EMBL" id="QKKF02016774">
    <property type="protein sequence ID" value="RZF41541.1"/>
    <property type="molecule type" value="Genomic_DNA"/>
</dbReference>
<feature type="region of interest" description="Disordered" evidence="1">
    <location>
        <begin position="242"/>
        <end position="269"/>
    </location>
</feature>
<evidence type="ECO:0000313" key="3">
    <source>
        <dbReference type="Proteomes" id="UP000291343"/>
    </source>
</evidence>
<evidence type="ECO:0000256" key="1">
    <source>
        <dbReference type="SAM" id="MobiDB-lite"/>
    </source>
</evidence>
<keyword evidence="3" id="KW-1185">Reference proteome</keyword>
<dbReference type="OrthoDB" id="10581731at2759"/>
<comment type="caution">
    <text evidence="2">The sequence shown here is derived from an EMBL/GenBank/DDBJ whole genome shotgun (WGS) entry which is preliminary data.</text>
</comment>
<evidence type="ECO:0000313" key="2">
    <source>
        <dbReference type="EMBL" id="RZF41541.1"/>
    </source>
</evidence>
<feature type="compositionally biased region" description="Basic and acidic residues" evidence="1">
    <location>
        <begin position="303"/>
        <end position="349"/>
    </location>
</feature>
<proteinExistence type="predicted"/>
<feature type="compositionally biased region" description="Basic and acidic residues" evidence="1">
    <location>
        <begin position="355"/>
        <end position="427"/>
    </location>
</feature>
<name>A0A482X891_LAOST</name>